<gene>
    <name evidence="1 2" type="ordered locus">At3g14452</name>
</gene>
<evidence type="ECO:0000313" key="1">
    <source>
        <dbReference type="Araport" id="AT3G14452"/>
    </source>
</evidence>
<dbReference type="InParanoid" id="B3H6H4"/>
<dbReference type="PaxDb" id="3702-AT3G14452.1"/>
<dbReference type="TAIR" id="AT3G14452"/>
<dbReference type="RefSeq" id="NP_001118625.1">
    <property type="nucleotide sequence ID" value="NM_001125153.1"/>
</dbReference>
<dbReference type="STRING" id="3702.B3H6H4"/>
<proteinExistence type="predicted"/>
<dbReference type="Araport" id="AT3G14452"/>
<reference evidence="3" key="2">
    <citation type="journal article" date="2017" name="Plant J.">
        <title>Araport11: a complete reannotation of the Arabidopsis thaliana reference genome.</title>
        <authorList>
            <person name="Cheng C.Y."/>
            <person name="Krishnakumar V."/>
            <person name="Chan A.P."/>
            <person name="Thibaud-Nissen F."/>
            <person name="Schobel S."/>
            <person name="Town C.D."/>
        </authorList>
    </citation>
    <scope>GENOME REANNOTATION</scope>
    <source>
        <strain evidence="3">cv. Columbia</strain>
    </source>
</reference>
<protein>
    <submittedName>
        <fullName evidence="2">Transmembrane protein</fullName>
    </submittedName>
</protein>
<name>B3H6H4_ARATH</name>
<dbReference type="Proteomes" id="UP000006548">
    <property type="component" value="Chromosome 3"/>
</dbReference>
<dbReference type="AlphaFoldDB" id="B3H6H4"/>
<dbReference type="EMBL" id="CP002686">
    <property type="protein sequence ID" value="AEE75528.1"/>
    <property type="molecule type" value="Genomic_DNA"/>
</dbReference>
<evidence type="ECO:0000313" key="2">
    <source>
        <dbReference type="EMBL" id="AEE75528.1"/>
    </source>
</evidence>
<keyword evidence="3" id="KW-1185">Reference proteome</keyword>
<accession>B3H6H4</accession>
<organism evidence="2 3">
    <name type="scientific">Arabidopsis thaliana</name>
    <name type="common">Mouse-ear cress</name>
    <dbReference type="NCBI Taxonomy" id="3702"/>
    <lineage>
        <taxon>Eukaryota</taxon>
        <taxon>Viridiplantae</taxon>
        <taxon>Streptophyta</taxon>
        <taxon>Embryophyta</taxon>
        <taxon>Tracheophyta</taxon>
        <taxon>Spermatophyta</taxon>
        <taxon>Magnoliopsida</taxon>
        <taxon>eudicotyledons</taxon>
        <taxon>Gunneridae</taxon>
        <taxon>Pentapetalae</taxon>
        <taxon>rosids</taxon>
        <taxon>malvids</taxon>
        <taxon>Brassicales</taxon>
        <taxon>Brassicaceae</taxon>
        <taxon>Camelineae</taxon>
        <taxon>Arabidopsis</taxon>
    </lineage>
</organism>
<dbReference type="GeneID" id="6241000"/>
<keyword evidence="2" id="KW-0812">Transmembrane</keyword>
<evidence type="ECO:0000313" key="3">
    <source>
        <dbReference type="Proteomes" id="UP000006548"/>
    </source>
</evidence>
<dbReference type="KEGG" id="ath:AT3G14452"/>
<sequence>MLVSWKHYDPASEFGVLVRLCLSSFDCDTSISFIIFLS</sequence>
<reference evidence="2 3" key="1">
    <citation type="journal article" date="2000" name="Nature">
        <title>Sequence and analysis of chromosome 3 of the plant Arabidopsis thaliana.</title>
        <authorList>
            <consortium name="European Union Chromosome 3 Arabidopsis Sequencing Consortium"/>
            <consortium name="Institute for Genomic Research"/>
            <consortium name="Kazusa DNA Research Institute"/>
            <person name="Salanoubat M."/>
            <person name="Lemcke K."/>
            <person name="Rieger M."/>
            <person name="Ansorge W."/>
            <person name="Unseld M."/>
            <person name="Fartmann B."/>
            <person name="Valle G."/>
            <person name="Blocker H."/>
            <person name="Perez-Alonso M."/>
            <person name="Obermaier B."/>
            <person name="Delseny M."/>
            <person name="Boutry M."/>
            <person name="Grivell L.A."/>
            <person name="Mache R."/>
            <person name="Puigdomenech P."/>
            <person name="De Simone V."/>
            <person name="Choisne N."/>
            <person name="Artiguenave F."/>
            <person name="Robert C."/>
            <person name="Brottier P."/>
            <person name="Wincker P."/>
            <person name="Cattolico L."/>
            <person name="Weissenbach J."/>
            <person name="Saurin W."/>
            <person name="Quetier F."/>
            <person name="Schafer M."/>
            <person name="Muller-Auer S."/>
            <person name="Gabel C."/>
            <person name="Fuchs M."/>
            <person name="Benes V."/>
            <person name="Wurmbach E."/>
            <person name="Drzonek H."/>
            <person name="Erfle H."/>
            <person name="Jordan N."/>
            <person name="Bangert S."/>
            <person name="Wiedelmann R."/>
            <person name="Kranz H."/>
            <person name="Voss H."/>
            <person name="Holland R."/>
            <person name="Brandt P."/>
            <person name="Nyakatura G."/>
            <person name="Vezzi A."/>
            <person name="D'Angelo M."/>
            <person name="Pallavicini A."/>
            <person name="Toppo S."/>
            <person name="Simionati B."/>
            <person name="Conrad A."/>
            <person name="Hornischer K."/>
            <person name="Kauer G."/>
            <person name="Lohnert T.H."/>
            <person name="Nordsiek G."/>
            <person name="Reichelt J."/>
            <person name="Scharfe M."/>
            <person name="Schon O."/>
            <person name="Bargues M."/>
            <person name="Terol J."/>
            <person name="Climent J."/>
            <person name="Navarro P."/>
            <person name="Collado C."/>
            <person name="Perez-Perez A."/>
            <person name="Ottenwalder B."/>
            <person name="Duchemin D."/>
            <person name="Cooke R."/>
            <person name="Laudie M."/>
            <person name="Berger-Llauro C."/>
            <person name="Purnelle B."/>
            <person name="Masuy D."/>
            <person name="de Haan M."/>
            <person name="Maarse A.C."/>
            <person name="Alcaraz J.P."/>
            <person name="Cottet A."/>
            <person name="Casacuberta E."/>
            <person name="Monfort A."/>
            <person name="Argiriou A."/>
            <person name="flores M."/>
            <person name="Liguori R."/>
            <person name="Vitale D."/>
            <person name="Mannhaupt G."/>
            <person name="Haase D."/>
            <person name="Schoof H."/>
            <person name="Rudd S."/>
            <person name="Zaccaria P."/>
            <person name="Mewes H.W."/>
            <person name="Mayer K.F."/>
            <person name="Kaul S."/>
            <person name="Town C.D."/>
            <person name="Koo H.L."/>
            <person name="Tallon L.J."/>
            <person name="Jenkins J."/>
            <person name="Rooney T."/>
            <person name="Rizzo M."/>
            <person name="Walts A."/>
            <person name="Utterback T."/>
            <person name="Fujii C.Y."/>
            <person name="Shea T.P."/>
            <person name="Creasy T.H."/>
            <person name="Haas B."/>
            <person name="Maiti R."/>
            <person name="Wu D."/>
            <person name="Peterson J."/>
            <person name="Van Aken S."/>
            <person name="Pai G."/>
            <person name="Militscher J."/>
            <person name="Sellers P."/>
            <person name="Gill J.E."/>
            <person name="Feldblyum T.V."/>
            <person name="Preuss D."/>
            <person name="Lin X."/>
            <person name="Nierman W.C."/>
            <person name="Salzberg S.L."/>
            <person name="White O."/>
            <person name="Venter J.C."/>
            <person name="Fraser C.M."/>
            <person name="Kaneko T."/>
            <person name="Nakamura Y."/>
            <person name="Sato S."/>
            <person name="Kato T."/>
            <person name="Asamizu E."/>
            <person name="Sasamoto S."/>
            <person name="Kimura T."/>
            <person name="Idesawa K."/>
            <person name="Kawashima K."/>
            <person name="Kishida Y."/>
            <person name="Kiyokawa C."/>
            <person name="Kohara M."/>
            <person name="Matsumoto M."/>
            <person name="Matsuno A."/>
            <person name="Muraki A."/>
            <person name="Nakayama S."/>
            <person name="Nakazaki N."/>
            <person name="Shinpo S."/>
            <person name="Takeuchi C."/>
            <person name="Wada T."/>
            <person name="Watanabe A."/>
            <person name="Yamada M."/>
            <person name="Yasuda M."/>
            <person name="Tabata S."/>
        </authorList>
    </citation>
    <scope>NUCLEOTIDE SEQUENCE [LARGE SCALE GENOMIC DNA]</scope>
    <source>
        <strain evidence="3">cv. Columbia</strain>
    </source>
</reference>
<dbReference type="HOGENOM" id="CLU_3336245_0_0_1"/>
<keyword evidence="2" id="KW-0472">Membrane</keyword>